<feature type="domain" description="HTH tetR-type" evidence="5">
    <location>
        <begin position="12"/>
        <end position="72"/>
    </location>
</feature>
<dbReference type="Pfam" id="PF00440">
    <property type="entry name" value="TetR_N"/>
    <property type="match status" value="1"/>
</dbReference>
<dbReference type="Proteomes" id="UP001597216">
    <property type="component" value="Unassembled WGS sequence"/>
</dbReference>
<dbReference type="SUPFAM" id="SSF46689">
    <property type="entry name" value="Homeodomain-like"/>
    <property type="match status" value="1"/>
</dbReference>
<name>A0ABW3SYY2_9CAUL</name>
<sequence length="200" mass="21564">MSRERASRLSRQGRKDQILDSAKTLILKHGLSRCTLEAVAIEAGISKALIYRHFSAVDDLLKALLARDYQPSGTDLTVKDATDFHERIRVGLARTFNYCGENSAVVHALLNDPGVAELLGPGVLPDPQAVHRVYAGHAAAAFKLPHDVAALTAYLMLKAATGAGEPLNQMDVSPDRAAEVWATFCEAGWAAVAERYGQKA</sequence>
<keyword evidence="7" id="KW-1185">Reference proteome</keyword>
<evidence type="ECO:0000256" key="1">
    <source>
        <dbReference type="ARBA" id="ARBA00023015"/>
    </source>
</evidence>
<dbReference type="PANTHER" id="PTHR30055:SF234">
    <property type="entry name" value="HTH-TYPE TRANSCRIPTIONAL REGULATOR BETI"/>
    <property type="match status" value="1"/>
</dbReference>
<evidence type="ECO:0000256" key="2">
    <source>
        <dbReference type="ARBA" id="ARBA00023125"/>
    </source>
</evidence>
<comment type="caution">
    <text evidence="6">The sequence shown here is derived from an EMBL/GenBank/DDBJ whole genome shotgun (WGS) entry which is preliminary data.</text>
</comment>
<dbReference type="EMBL" id="JBHTLQ010000005">
    <property type="protein sequence ID" value="MFD1189550.1"/>
    <property type="molecule type" value="Genomic_DNA"/>
</dbReference>
<dbReference type="PRINTS" id="PR00455">
    <property type="entry name" value="HTHTETR"/>
</dbReference>
<evidence type="ECO:0000313" key="7">
    <source>
        <dbReference type="Proteomes" id="UP001597216"/>
    </source>
</evidence>
<evidence type="ECO:0000256" key="3">
    <source>
        <dbReference type="ARBA" id="ARBA00023163"/>
    </source>
</evidence>
<accession>A0ABW3SYY2</accession>
<keyword evidence="3" id="KW-0804">Transcription</keyword>
<gene>
    <name evidence="6" type="ORF">ACFQ27_03080</name>
</gene>
<keyword evidence="1" id="KW-0805">Transcription regulation</keyword>
<dbReference type="PROSITE" id="PS50977">
    <property type="entry name" value="HTH_TETR_2"/>
    <property type="match status" value="1"/>
</dbReference>
<organism evidence="6 7">
    <name type="scientific">Phenylobacterium conjunctum</name>
    <dbReference type="NCBI Taxonomy" id="1298959"/>
    <lineage>
        <taxon>Bacteria</taxon>
        <taxon>Pseudomonadati</taxon>
        <taxon>Pseudomonadota</taxon>
        <taxon>Alphaproteobacteria</taxon>
        <taxon>Caulobacterales</taxon>
        <taxon>Caulobacteraceae</taxon>
        <taxon>Phenylobacterium</taxon>
    </lineage>
</organism>
<reference evidence="7" key="1">
    <citation type="journal article" date="2019" name="Int. J. Syst. Evol. Microbiol.">
        <title>The Global Catalogue of Microorganisms (GCM) 10K type strain sequencing project: providing services to taxonomists for standard genome sequencing and annotation.</title>
        <authorList>
            <consortium name="The Broad Institute Genomics Platform"/>
            <consortium name="The Broad Institute Genome Sequencing Center for Infectious Disease"/>
            <person name="Wu L."/>
            <person name="Ma J."/>
        </authorList>
    </citation>
    <scope>NUCLEOTIDE SEQUENCE [LARGE SCALE GENOMIC DNA]</scope>
    <source>
        <strain evidence="7">CCUG 55074</strain>
    </source>
</reference>
<evidence type="ECO:0000259" key="5">
    <source>
        <dbReference type="PROSITE" id="PS50977"/>
    </source>
</evidence>
<feature type="DNA-binding region" description="H-T-H motif" evidence="4">
    <location>
        <begin position="35"/>
        <end position="54"/>
    </location>
</feature>
<dbReference type="InterPro" id="IPR009057">
    <property type="entry name" value="Homeodomain-like_sf"/>
</dbReference>
<dbReference type="RefSeq" id="WP_374346371.1">
    <property type="nucleotide sequence ID" value="NZ_JBHTLQ010000005.1"/>
</dbReference>
<protein>
    <submittedName>
        <fullName evidence="6">TetR/AcrR family transcriptional regulator</fullName>
    </submittedName>
</protein>
<dbReference type="PANTHER" id="PTHR30055">
    <property type="entry name" value="HTH-TYPE TRANSCRIPTIONAL REGULATOR RUTR"/>
    <property type="match status" value="1"/>
</dbReference>
<evidence type="ECO:0000256" key="4">
    <source>
        <dbReference type="PROSITE-ProRule" id="PRU00335"/>
    </source>
</evidence>
<evidence type="ECO:0000313" key="6">
    <source>
        <dbReference type="EMBL" id="MFD1189550.1"/>
    </source>
</evidence>
<dbReference type="InterPro" id="IPR001647">
    <property type="entry name" value="HTH_TetR"/>
</dbReference>
<dbReference type="Gene3D" id="1.10.357.10">
    <property type="entry name" value="Tetracycline Repressor, domain 2"/>
    <property type="match status" value="1"/>
</dbReference>
<proteinExistence type="predicted"/>
<dbReference type="InterPro" id="IPR050109">
    <property type="entry name" value="HTH-type_TetR-like_transc_reg"/>
</dbReference>
<keyword evidence="2 4" id="KW-0238">DNA-binding</keyword>